<accession>A0ABD0J608</accession>
<comment type="caution">
    <text evidence="1">The sequence shown here is derived from an EMBL/GenBank/DDBJ whole genome shotgun (WGS) entry which is preliminary data.</text>
</comment>
<proteinExistence type="predicted"/>
<feature type="non-terminal residue" evidence="1">
    <location>
        <position position="51"/>
    </location>
</feature>
<gene>
    <name evidence="1" type="ORF">BaRGS_00038302</name>
</gene>
<sequence length="51" mass="5321">MTDRQRPGHNGDTDGLPGTWIPGCKSALLRLSTAPPASVDTCADLWACAVP</sequence>
<organism evidence="1 2">
    <name type="scientific">Batillaria attramentaria</name>
    <dbReference type="NCBI Taxonomy" id="370345"/>
    <lineage>
        <taxon>Eukaryota</taxon>
        <taxon>Metazoa</taxon>
        <taxon>Spiralia</taxon>
        <taxon>Lophotrochozoa</taxon>
        <taxon>Mollusca</taxon>
        <taxon>Gastropoda</taxon>
        <taxon>Caenogastropoda</taxon>
        <taxon>Sorbeoconcha</taxon>
        <taxon>Cerithioidea</taxon>
        <taxon>Batillariidae</taxon>
        <taxon>Batillaria</taxon>
    </lineage>
</organism>
<name>A0ABD0J608_9CAEN</name>
<dbReference type="AlphaFoldDB" id="A0ABD0J608"/>
<keyword evidence="2" id="KW-1185">Reference proteome</keyword>
<dbReference type="Proteomes" id="UP001519460">
    <property type="component" value="Unassembled WGS sequence"/>
</dbReference>
<evidence type="ECO:0000313" key="2">
    <source>
        <dbReference type="Proteomes" id="UP001519460"/>
    </source>
</evidence>
<evidence type="ECO:0000313" key="1">
    <source>
        <dbReference type="EMBL" id="KAK7462651.1"/>
    </source>
</evidence>
<dbReference type="EMBL" id="JACVVK020000611">
    <property type="protein sequence ID" value="KAK7462651.1"/>
    <property type="molecule type" value="Genomic_DNA"/>
</dbReference>
<reference evidence="1 2" key="1">
    <citation type="journal article" date="2023" name="Sci. Data">
        <title>Genome assembly of the Korean intertidal mud-creeper Batillaria attramentaria.</title>
        <authorList>
            <person name="Patra A.K."/>
            <person name="Ho P.T."/>
            <person name="Jun S."/>
            <person name="Lee S.J."/>
            <person name="Kim Y."/>
            <person name="Won Y.J."/>
        </authorList>
    </citation>
    <scope>NUCLEOTIDE SEQUENCE [LARGE SCALE GENOMIC DNA]</scope>
    <source>
        <strain evidence="1">Wonlab-2016</strain>
    </source>
</reference>
<protein>
    <submittedName>
        <fullName evidence="1">Uncharacterized protein</fullName>
    </submittedName>
</protein>